<gene>
    <name evidence="1" type="ORF">MITSMUL_04179</name>
</gene>
<protein>
    <submittedName>
        <fullName evidence="1">Uncharacterized protein</fullName>
    </submittedName>
</protein>
<dbReference type="STRING" id="500635.MITSMUL_04179"/>
<keyword evidence="2" id="KW-1185">Reference proteome</keyword>
<comment type="caution">
    <text evidence="1">The sequence shown here is derived from an EMBL/GenBank/DDBJ whole genome shotgun (WGS) entry which is preliminary data.</text>
</comment>
<dbReference type="HOGENOM" id="CLU_3218708_0_0_9"/>
<evidence type="ECO:0000313" key="2">
    <source>
        <dbReference type="Proteomes" id="UP000003671"/>
    </source>
</evidence>
<dbReference type="EMBL" id="ABWK02000012">
    <property type="protein sequence ID" value="EEX69109.1"/>
    <property type="molecule type" value="Genomic_DNA"/>
</dbReference>
<accession>C9KLU4</accession>
<evidence type="ECO:0000313" key="1">
    <source>
        <dbReference type="EMBL" id="EEX69109.1"/>
    </source>
</evidence>
<proteinExistence type="predicted"/>
<sequence>MSSPLRLFYIILHNMSTFYVILYKKSSSLSLASNGSRDVLTRNE</sequence>
<reference evidence="1" key="1">
    <citation type="submission" date="2009-09" db="EMBL/GenBank/DDBJ databases">
        <authorList>
            <person name="Weinstock G."/>
            <person name="Sodergren E."/>
            <person name="Clifton S."/>
            <person name="Fulton L."/>
            <person name="Fulton B."/>
            <person name="Courtney L."/>
            <person name="Fronick C."/>
            <person name="Harrison M."/>
            <person name="Strong C."/>
            <person name="Farmer C."/>
            <person name="Delahaunty K."/>
            <person name="Markovic C."/>
            <person name="Hall O."/>
            <person name="Minx P."/>
            <person name="Tomlinson C."/>
            <person name="Mitreva M."/>
            <person name="Nelson J."/>
            <person name="Hou S."/>
            <person name="Wollam A."/>
            <person name="Pepin K.H."/>
            <person name="Johnson M."/>
            <person name="Bhonagiri V."/>
            <person name="Nash W.E."/>
            <person name="Warren W."/>
            <person name="Chinwalla A."/>
            <person name="Mardis E.R."/>
            <person name="Wilson R.K."/>
        </authorList>
    </citation>
    <scope>NUCLEOTIDE SEQUENCE [LARGE SCALE GENOMIC DNA]</scope>
    <source>
        <strain evidence="1">DSM 20544</strain>
    </source>
</reference>
<organism evidence="1 2">
    <name type="scientific">Mitsuokella multacida DSM 20544</name>
    <dbReference type="NCBI Taxonomy" id="500635"/>
    <lineage>
        <taxon>Bacteria</taxon>
        <taxon>Bacillati</taxon>
        <taxon>Bacillota</taxon>
        <taxon>Negativicutes</taxon>
        <taxon>Selenomonadales</taxon>
        <taxon>Selenomonadaceae</taxon>
        <taxon>Mitsuokella</taxon>
    </lineage>
</organism>
<dbReference type="Proteomes" id="UP000003671">
    <property type="component" value="Unassembled WGS sequence"/>
</dbReference>
<dbReference type="AlphaFoldDB" id="C9KLU4"/>
<name>C9KLU4_9FIRM</name>